<sequence length="239" mass="24672">MAVSSHRIHTIHGAFGAPSCFAPSMPLSINSAQASSFHRLPNVCAPRSRPFRAVPGASNPASVSRTTPASSAPSIMGSSAAGSRPRRTSLSFSAPPTPTRRAPPPPPAPAERTASALRTTTTAPIVVEIPTIEDPFADAPEEPLDLTARTQVSTYTVPAAPAPRTSMEAPSGISAPPGLARTAAPSIPSARDIRGRLVASALLNRGSGRPLGVYLRRRLSGQEHVYVKSGLSQLVAVAA</sequence>
<feature type="region of interest" description="Disordered" evidence="1">
    <location>
        <begin position="161"/>
        <end position="183"/>
    </location>
</feature>
<protein>
    <submittedName>
        <fullName evidence="2">Uncharacterized protein</fullName>
    </submittedName>
</protein>
<dbReference type="OMA" id="HRIHTIH"/>
<reference evidence="2 3" key="1">
    <citation type="submission" date="2016-10" db="EMBL/GenBank/DDBJ databases">
        <title>Genome sequence of the basidiomycete white-rot fungus Trametes pubescens.</title>
        <authorList>
            <person name="Makela M.R."/>
            <person name="Granchi Z."/>
            <person name="Peng M."/>
            <person name="De Vries R.P."/>
            <person name="Grigoriev I."/>
            <person name="Riley R."/>
            <person name="Hilden K."/>
        </authorList>
    </citation>
    <scope>NUCLEOTIDE SEQUENCE [LARGE SCALE GENOMIC DNA]</scope>
    <source>
        <strain evidence="2 3">FBCC735</strain>
    </source>
</reference>
<dbReference type="AlphaFoldDB" id="A0A1M2V380"/>
<feature type="compositionally biased region" description="Polar residues" evidence="1">
    <location>
        <begin position="59"/>
        <end position="81"/>
    </location>
</feature>
<evidence type="ECO:0000256" key="1">
    <source>
        <dbReference type="SAM" id="MobiDB-lite"/>
    </source>
</evidence>
<comment type="caution">
    <text evidence="2">The sequence shown here is derived from an EMBL/GenBank/DDBJ whole genome shotgun (WGS) entry which is preliminary data.</text>
</comment>
<organism evidence="2 3">
    <name type="scientific">Trametes pubescens</name>
    <name type="common">White-rot fungus</name>
    <dbReference type="NCBI Taxonomy" id="154538"/>
    <lineage>
        <taxon>Eukaryota</taxon>
        <taxon>Fungi</taxon>
        <taxon>Dikarya</taxon>
        <taxon>Basidiomycota</taxon>
        <taxon>Agaricomycotina</taxon>
        <taxon>Agaricomycetes</taxon>
        <taxon>Polyporales</taxon>
        <taxon>Polyporaceae</taxon>
        <taxon>Trametes</taxon>
    </lineage>
</organism>
<evidence type="ECO:0000313" key="2">
    <source>
        <dbReference type="EMBL" id="OJT01997.1"/>
    </source>
</evidence>
<dbReference type="STRING" id="154538.A0A1M2V380"/>
<dbReference type="OrthoDB" id="2752460at2759"/>
<proteinExistence type="predicted"/>
<keyword evidence="3" id="KW-1185">Reference proteome</keyword>
<name>A0A1M2V380_TRAPU</name>
<evidence type="ECO:0000313" key="3">
    <source>
        <dbReference type="Proteomes" id="UP000184267"/>
    </source>
</evidence>
<accession>A0A1M2V380</accession>
<gene>
    <name evidence="2" type="ORF">TRAPUB_7531</name>
</gene>
<dbReference type="EMBL" id="MNAD01001707">
    <property type="protein sequence ID" value="OJT01997.1"/>
    <property type="molecule type" value="Genomic_DNA"/>
</dbReference>
<dbReference type="Proteomes" id="UP000184267">
    <property type="component" value="Unassembled WGS sequence"/>
</dbReference>
<feature type="compositionally biased region" description="Pro residues" evidence="1">
    <location>
        <begin position="95"/>
        <end position="109"/>
    </location>
</feature>
<feature type="region of interest" description="Disordered" evidence="1">
    <location>
        <begin position="53"/>
        <end position="113"/>
    </location>
</feature>